<dbReference type="InterPro" id="IPR036397">
    <property type="entry name" value="RNaseH_sf"/>
</dbReference>
<dbReference type="AlphaFoldDB" id="A0A4Y2N7T2"/>
<reference evidence="1 2" key="1">
    <citation type="journal article" date="2019" name="Sci. Rep.">
        <title>Orb-weaving spider Araneus ventricosus genome elucidates the spidroin gene catalogue.</title>
        <authorList>
            <person name="Kono N."/>
            <person name="Nakamura H."/>
            <person name="Ohtoshi R."/>
            <person name="Moran D.A.P."/>
            <person name="Shinohara A."/>
            <person name="Yoshida Y."/>
            <person name="Fujiwara M."/>
            <person name="Mori M."/>
            <person name="Tomita M."/>
            <person name="Arakawa K."/>
        </authorList>
    </citation>
    <scope>NUCLEOTIDE SEQUENCE [LARGE SCALE GENOMIC DNA]</scope>
</reference>
<dbReference type="GO" id="GO:0003676">
    <property type="term" value="F:nucleic acid binding"/>
    <property type="evidence" value="ECO:0007669"/>
    <property type="project" value="InterPro"/>
</dbReference>
<dbReference type="Proteomes" id="UP000499080">
    <property type="component" value="Unassembled WGS sequence"/>
</dbReference>
<dbReference type="Gene3D" id="3.30.420.10">
    <property type="entry name" value="Ribonuclease H-like superfamily/Ribonuclease H"/>
    <property type="match status" value="1"/>
</dbReference>
<protein>
    <submittedName>
        <fullName evidence="1">Uncharacterized protein</fullName>
    </submittedName>
</protein>
<accession>A0A4Y2N7T2</accession>
<sequence length="120" mass="13914">MRAHSGYQYSQRTSAIDQHCKEIVKNTRRKTAAKIAELVALTVCLNLCDRIFGRQSRRYSITITGVKLLFKLSIPVPPQPAYSSELTPCDFFLLSRMKNLLKGNYSEVPKKCLRRRHWKK</sequence>
<gene>
    <name evidence="1" type="ORF">AVEN_224835_1</name>
</gene>
<organism evidence="1 2">
    <name type="scientific">Araneus ventricosus</name>
    <name type="common">Orbweaver spider</name>
    <name type="synonym">Epeira ventricosa</name>
    <dbReference type="NCBI Taxonomy" id="182803"/>
    <lineage>
        <taxon>Eukaryota</taxon>
        <taxon>Metazoa</taxon>
        <taxon>Ecdysozoa</taxon>
        <taxon>Arthropoda</taxon>
        <taxon>Chelicerata</taxon>
        <taxon>Arachnida</taxon>
        <taxon>Araneae</taxon>
        <taxon>Araneomorphae</taxon>
        <taxon>Entelegynae</taxon>
        <taxon>Araneoidea</taxon>
        <taxon>Araneidae</taxon>
        <taxon>Araneus</taxon>
    </lineage>
</organism>
<comment type="caution">
    <text evidence="1">The sequence shown here is derived from an EMBL/GenBank/DDBJ whole genome shotgun (WGS) entry which is preliminary data.</text>
</comment>
<evidence type="ECO:0000313" key="2">
    <source>
        <dbReference type="Proteomes" id="UP000499080"/>
    </source>
</evidence>
<keyword evidence="2" id="KW-1185">Reference proteome</keyword>
<proteinExistence type="predicted"/>
<evidence type="ECO:0000313" key="1">
    <source>
        <dbReference type="EMBL" id="GBN34983.1"/>
    </source>
</evidence>
<name>A0A4Y2N7T2_ARAVE</name>
<dbReference type="EMBL" id="BGPR01008619">
    <property type="protein sequence ID" value="GBN34983.1"/>
    <property type="molecule type" value="Genomic_DNA"/>
</dbReference>